<evidence type="ECO:0000259" key="1">
    <source>
        <dbReference type="Pfam" id="PF13360"/>
    </source>
</evidence>
<proteinExistence type="predicted"/>
<dbReference type="Pfam" id="PF13360">
    <property type="entry name" value="PQQ_2"/>
    <property type="match status" value="1"/>
</dbReference>
<name>A0A382G259_9ZZZZ</name>
<dbReference type="InterPro" id="IPR002372">
    <property type="entry name" value="PQQ_rpt_dom"/>
</dbReference>
<reference evidence="2" key="1">
    <citation type="submission" date="2018-05" db="EMBL/GenBank/DDBJ databases">
        <authorList>
            <person name="Lanie J.A."/>
            <person name="Ng W.-L."/>
            <person name="Kazmierczak K.M."/>
            <person name="Andrzejewski T.M."/>
            <person name="Davidsen T.M."/>
            <person name="Wayne K.J."/>
            <person name="Tettelin H."/>
            <person name="Glass J.I."/>
            <person name="Rusch D."/>
            <person name="Podicherti R."/>
            <person name="Tsui H.-C.T."/>
            <person name="Winkler M.E."/>
        </authorList>
    </citation>
    <scope>NUCLEOTIDE SEQUENCE</scope>
</reference>
<sequence>MRICIYVFVVCLLPSISAFAGDWPQWLGPNRDGVAVGEKFSLPKDGATFPTLWKVSLGEGWAAPVILDGKLVIHHRPGVEESIDCLDSSSGKLLWRYAFASGYRDGFGMAEGPRSTPTIAGGKVFAYGPQGILNCLDFATGKLKWNVDVAKLFRSPQGFFGRCCSPLVVGKLVMLDIGGPGAGVVAFNVETGKVLWKATDYENDYSSPVFTTVGEVSCALFFIRDGFLGLEIQTGRQLFFERFRSPINASVNAATPLLIGDFVFVSSCYDVGGAVWKLKPDGKGGVFTQTIWKKGGMLDGHYSTAVHHHGFLYGFHGRQERGPELRCVSLAEGSVKWTSGRMASGNLLLADGKLIVLTEDGELLLAPAVSKGYKVLHRQQILGFETRAH</sequence>
<dbReference type="InterPro" id="IPR015943">
    <property type="entry name" value="WD40/YVTN_repeat-like_dom_sf"/>
</dbReference>
<evidence type="ECO:0000313" key="2">
    <source>
        <dbReference type="EMBL" id="SVB69396.1"/>
    </source>
</evidence>
<organism evidence="2">
    <name type="scientific">marine metagenome</name>
    <dbReference type="NCBI Taxonomy" id="408172"/>
    <lineage>
        <taxon>unclassified sequences</taxon>
        <taxon>metagenomes</taxon>
        <taxon>ecological metagenomes</taxon>
    </lineage>
</organism>
<dbReference type="PANTHER" id="PTHR34512">
    <property type="entry name" value="CELL SURFACE PROTEIN"/>
    <property type="match status" value="1"/>
</dbReference>
<dbReference type="Gene3D" id="2.130.10.10">
    <property type="entry name" value="YVTN repeat-like/Quinoprotein amine dehydrogenase"/>
    <property type="match status" value="1"/>
</dbReference>
<dbReference type="AlphaFoldDB" id="A0A382G259"/>
<accession>A0A382G259</accession>
<gene>
    <name evidence="2" type="ORF">METZ01_LOCUS222250</name>
</gene>
<dbReference type="InterPro" id="IPR011047">
    <property type="entry name" value="Quinoprotein_ADH-like_sf"/>
</dbReference>
<dbReference type="PANTHER" id="PTHR34512:SF30">
    <property type="entry name" value="OUTER MEMBRANE PROTEIN ASSEMBLY FACTOR BAMB"/>
    <property type="match status" value="1"/>
</dbReference>
<feature type="non-terminal residue" evidence="2">
    <location>
        <position position="389"/>
    </location>
</feature>
<dbReference type="SUPFAM" id="SSF50998">
    <property type="entry name" value="Quinoprotein alcohol dehydrogenase-like"/>
    <property type="match status" value="1"/>
</dbReference>
<protein>
    <recommendedName>
        <fullName evidence="1">Pyrrolo-quinoline quinone repeat domain-containing protein</fullName>
    </recommendedName>
</protein>
<dbReference type="EMBL" id="UINC01053184">
    <property type="protein sequence ID" value="SVB69396.1"/>
    <property type="molecule type" value="Genomic_DNA"/>
</dbReference>
<feature type="domain" description="Pyrrolo-quinoline quinone repeat" evidence="1">
    <location>
        <begin position="51"/>
        <end position="276"/>
    </location>
</feature>